<protein>
    <submittedName>
        <fullName evidence="2">Uncharacterized protein</fullName>
    </submittedName>
</protein>
<evidence type="ECO:0000256" key="1">
    <source>
        <dbReference type="SAM" id="SignalP"/>
    </source>
</evidence>
<dbReference type="AlphaFoldDB" id="A0A392T817"/>
<evidence type="ECO:0000313" key="2">
    <source>
        <dbReference type="EMBL" id="MCI56557.1"/>
    </source>
</evidence>
<evidence type="ECO:0000313" key="3">
    <source>
        <dbReference type="Proteomes" id="UP000265520"/>
    </source>
</evidence>
<sequence>TGPPNLVRRLVLASSGFSLLPVAVAGDQTVVLSTKSNANHHWTN</sequence>
<feature type="chain" id="PRO_5017175762" evidence="1">
    <location>
        <begin position="26"/>
        <end position="44"/>
    </location>
</feature>
<keyword evidence="1" id="KW-0732">Signal</keyword>
<name>A0A392T817_9FABA</name>
<reference evidence="2 3" key="1">
    <citation type="journal article" date="2018" name="Front. Plant Sci.">
        <title>Red Clover (Trifolium pratense) and Zigzag Clover (T. medium) - A Picture of Genomic Similarities and Differences.</title>
        <authorList>
            <person name="Dluhosova J."/>
            <person name="Istvanek J."/>
            <person name="Nedelnik J."/>
            <person name="Repkova J."/>
        </authorList>
    </citation>
    <scope>NUCLEOTIDE SEQUENCE [LARGE SCALE GENOMIC DNA]</scope>
    <source>
        <strain evidence="3">cv. 10/8</strain>
        <tissue evidence="2">Leaf</tissue>
    </source>
</reference>
<proteinExistence type="predicted"/>
<accession>A0A392T817</accession>
<dbReference type="Proteomes" id="UP000265520">
    <property type="component" value="Unassembled WGS sequence"/>
</dbReference>
<feature type="signal peptide" evidence="1">
    <location>
        <begin position="1"/>
        <end position="25"/>
    </location>
</feature>
<keyword evidence="3" id="KW-1185">Reference proteome</keyword>
<comment type="caution">
    <text evidence="2">The sequence shown here is derived from an EMBL/GenBank/DDBJ whole genome shotgun (WGS) entry which is preliminary data.</text>
</comment>
<feature type="non-terminal residue" evidence="2">
    <location>
        <position position="1"/>
    </location>
</feature>
<dbReference type="EMBL" id="LXQA010514116">
    <property type="protein sequence ID" value="MCI56557.1"/>
    <property type="molecule type" value="Genomic_DNA"/>
</dbReference>
<organism evidence="2 3">
    <name type="scientific">Trifolium medium</name>
    <dbReference type="NCBI Taxonomy" id="97028"/>
    <lineage>
        <taxon>Eukaryota</taxon>
        <taxon>Viridiplantae</taxon>
        <taxon>Streptophyta</taxon>
        <taxon>Embryophyta</taxon>
        <taxon>Tracheophyta</taxon>
        <taxon>Spermatophyta</taxon>
        <taxon>Magnoliopsida</taxon>
        <taxon>eudicotyledons</taxon>
        <taxon>Gunneridae</taxon>
        <taxon>Pentapetalae</taxon>
        <taxon>rosids</taxon>
        <taxon>fabids</taxon>
        <taxon>Fabales</taxon>
        <taxon>Fabaceae</taxon>
        <taxon>Papilionoideae</taxon>
        <taxon>50 kb inversion clade</taxon>
        <taxon>NPAAA clade</taxon>
        <taxon>Hologalegina</taxon>
        <taxon>IRL clade</taxon>
        <taxon>Trifolieae</taxon>
        <taxon>Trifolium</taxon>
    </lineage>
</organism>